<protein>
    <recommendedName>
        <fullName evidence="1">Serine aminopeptidase S33 domain-containing protein</fullName>
    </recommendedName>
</protein>
<dbReference type="SUPFAM" id="SSF53474">
    <property type="entry name" value="alpha/beta-Hydrolases"/>
    <property type="match status" value="1"/>
</dbReference>
<dbReference type="PANTHER" id="PTHR11614">
    <property type="entry name" value="PHOSPHOLIPASE-RELATED"/>
    <property type="match status" value="1"/>
</dbReference>
<reference evidence="2 3" key="1">
    <citation type="submission" date="2016-08" db="EMBL/GenBank/DDBJ databases">
        <authorList>
            <person name="Seilhamer J.J."/>
        </authorList>
    </citation>
    <scope>NUCLEOTIDE SEQUENCE [LARGE SCALE GENOMIC DNA]</scope>
    <source>
        <strain evidence="2 3">KH-21-114</strain>
    </source>
</reference>
<evidence type="ECO:0000259" key="1">
    <source>
        <dbReference type="Pfam" id="PF12146"/>
    </source>
</evidence>
<dbReference type="EMBL" id="MINH01000019">
    <property type="protein sequence ID" value="POG11284.1"/>
    <property type="molecule type" value="Genomic_DNA"/>
</dbReference>
<sequence length="484" mass="52994">MMPIRRLLVAVVLVVLALLVSALFALRITAIADFQLEPWHTYVPDEMPASDIDHASWGDYLAAEQRVLNQVNREMREQLASEQPSAYNRFVAGSRVFPGNLSHDWNRSYISEPSQTAKGSVVLLHGLTDSPYSLRHFARHFQDLGYVVVAPRLPGHGTVPAGLTAAHWEDWMAATRLAVREATRRAPAGTPLYIVGFSNGGALAVKYSLDALEDPHLVKPTHLVLISPMIGVSRFARFAGIAGLPALFPAFAKAAWLSVLPEFNPFKYNSFPVNAARQSYELTEAVRQQLLAQTREPQRLATLPPVLTYQSLVDGTVSTEAIQTDLYDRLPANGSALVVFDTNGSLGIDDMLRPSVAALRDRMFKPQARPYARTLIATRGLGNAQLKSTHFAALATTADEQMLDAVYPPSLISLSHVALPFPIDDPLYGQQPDGQENYGVNLGNLNMRGERGALIVDAGSFSRATSNPFFKVMLDGLDGALRLR</sequence>
<gene>
    <name evidence="2" type="ORF">BGP84_16650</name>
</gene>
<dbReference type="AlphaFoldDB" id="A0A2S3X6X4"/>
<reference evidence="2 3" key="2">
    <citation type="submission" date="2018-03" db="EMBL/GenBank/DDBJ databases">
        <title>Draft genome of Pseudomonas putida strain KH-21-114.</title>
        <authorList>
            <person name="Yoshizawa S."/>
            <person name="Khan N.H."/>
            <person name="Nishimura M."/>
            <person name="Chiura H.X."/>
            <person name="Ogura Y."/>
            <person name="Hayashi T."/>
            <person name="Kogure K."/>
        </authorList>
    </citation>
    <scope>NUCLEOTIDE SEQUENCE [LARGE SCALE GENOMIC DNA]</scope>
    <source>
        <strain evidence="2 3">KH-21-114</strain>
    </source>
</reference>
<dbReference type="Proteomes" id="UP000237230">
    <property type="component" value="Unassembled WGS sequence"/>
</dbReference>
<proteinExistence type="predicted"/>
<evidence type="ECO:0000313" key="2">
    <source>
        <dbReference type="EMBL" id="POG11284.1"/>
    </source>
</evidence>
<organism evidence="2 3">
    <name type="scientific">Pseudomonas putida</name>
    <name type="common">Arthrobacter siderocapsulatus</name>
    <dbReference type="NCBI Taxonomy" id="303"/>
    <lineage>
        <taxon>Bacteria</taxon>
        <taxon>Pseudomonadati</taxon>
        <taxon>Pseudomonadota</taxon>
        <taxon>Gammaproteobacteria</taxon>
        <taxon>Pseudomonadales</taxon>
        <taxon>Pseudomonadaceae</taxon>
        <taxon>Pseudomonas</taxon>
    </lineage>
</organism>
<dbReference type="Gene3D" id="3.40.50.1820">
    <property type="entry name" value="alpha/beta hydrolase"/>
    <property type="match status" value="1"/>
</dbReference>
<dbReference type="InterPro" id="IPR022742">
    <property type="entry name" value="Hydrolase_4"/>
</dbReference>
<dbReference type="InterPro" id="IPR051044">
    <property type="entry name" value="MAG_DAG_Lipase"/>
</dbReference>
<evidence type="ECO:0000313" key="3">
    <source>
        <dbReference type="Proteomes" id="UP000237230"/>
    </source>
</evidence>
<dbReference type="InterPro" id="IPR029058">
    <property type="entry name" value="AB_hydrolase_fold"/>
</dbReference>
<dbReference type="Pfam" id="PF12146">
    <property type="entry name" value="Hydrolase_4"/>
    <property type="match status" value="1"/>
</dbReference>
<dbReference type="OrthoDB" id="8476759at2"/>
<accession>A0A2S3X6X4</accession>
<feature type="domain" description="Serine aminopeptidase S33" evidence="1">
    <location>
        <begin position="116"/>
        <end position="237"/>
    </location>
</feature>
<comment type="caution">
    <text evidence="2">The sequence shown here is derived from an EMBL/GenBank/DDBJ whole genome shotgun (WGS) entry which is preliminary data.</text>
</comment>
<name>A0A2S3X6X4_PSEPU</name>